<dbReference type="HOGENOM" id="CLU_151795_4_1_9"/>
<gene>
    <name evidence="1" type="ORF">HMPREF9629_00278</name>
</gene>
<organism evidence="1 2">
    <name type="scientific">Peptoanaerobacter stomatis</name>
    <dbReference type="NCBI Taxonomy" id="796937"/>
    <lineage>
        <taxon>Bacteria</taxon>
        <taxon>Bacillati</taxon>
        <taxon>Bacillota</taxon>
        <taxon>Clostridia</taxon>
        <taxon>Peptostreptococcales</taxon>
        <taxon>Filifactoraceae</taxon>
        <taxon>Peptoanaerobacter</taxon>
    </lineage>
</organism>
<dbReference type="RefSeq" id="WP_009524515.1">
    <property type="nucleotide sequence ID" value="NZ_JH414546.1"/>
</dbReference>
<evidence type="ECO:0000313" key="2">
    <source>
        <dbReference type="Proteomes" id="UP000006437"/>
    </source>
</evidence>
<proteinExistence type="predicted"/>
<dbReference type="Proteomes" id="UP000006437">
    <property type="component" value="Unassembled WGS sequence"/>
</dbReference>
<sequence length="71" mass="8013">MMFLLRNKKLWAFAGGLLVSSLLKSDTFHNLAVKGMANGMKMQKSLKASLQNIKEEAEDMCYDEANITEEE</sequence>
<comment type="caution">
    <text evidence="1">The sequence shown here is derived from an EMBL/GenBank/DDBJ whole genome shotgun (WGS) entry which is preliminary data.</text>
</comment>
<dbReference type="BioCyc" id="EBAC796937-HMP:GMGH-278-MONOMER"/>
<evidence type="ECO:0008006" key="3">
    <source>
        <dbReference type="Google" id="ProtNLM"/>
    </source>
</evidence>
<evidence type="ECO:0000313" key="1">
    <source>
        <dbReference type="EMBL" id="EHL14729.1"/>
    </source>
</evidence>
<name>G9X136_9FIRM</name>
<reference evidence="1 2" key="1">
    <citation type="submission" date="2011-08" db="EMBL/GenBank/DDBJ databases">
        <title>The Genome Sequence of Eubacteriaceae bacterium ACC19a.</title>
        <authorList>
            <consortium name="The Broad Institute Genome Sequencing Platform"/>
            <person name="Earl A."/>
            <person name="Ward D."/>
            <person name="Feldgarden M."/>
            <person name="Gevers D."/>
            <person name="Sizova M."/>
            <person name="Hazen A."/>
            <person name="Epstein S."/>
            <person name="Young S.K."/>
            <person name="Zeng Q."/>
            <person name="Gargeya S."/>
            <person name="Fitzgerald M."/>
            <person name="Haas B."/>
            <person name="Abouelleil A."/>
            <person name="Alvarado L."/>
            <person name="Arachchi H.M."/>
            <person name="Berlin A."/>
            <person name="Brown A."/>
            <person name="Chapman S.B."/>
            <person name="Chen Z."/>
            <person name="Dunbar C."/>
            <person name="Freedman E."/>
            <person name="Gearin G."/>
            <person name="Gellesch M."/>
            <person name="Goldberg J."/>
            <person name="Griggs A."/>
            <person name="Gujja S."/>
            <person name="Heiman D."/>
            <person name="Howarth C."/>
            <person name="Larson L."/>
            <person name="Lui A."/>
            <person name="MacDonald P.J.P."/>
            <person name="Montmayeur A."/>
            <person name="Murphy C."/>
            <person name="Neiman D."/>
            <person name="Pearson M."/>
            <person name="Priest M."/>
            <person name="Roberts A."/>
            <person name="Saif S."/>
            <person name="Shea T."/>
            <person name="Shenoy N."/>
            <person name="Sisk P."/>
            <person name="Stolte C."/>
            <person name="Sykes S."/>
            <person name="Wortman J."/>
            <person name="Nusbaum C."/>
            <person name="Birren B."/>
        </authorList>
    </citation>
    <scope>NUCLEOTIDE SEQUENCE [LARGE SCALE GENOMIC DNA]</scope>
    <source>
        <strain evidence="1 2">ACC19a</strain>
    </source>
</reference>
<accession>G9X136</accession>
<dbReference type="AlphaFoldDB" id="G9X136"/>
<protein>
    <recommendedName>
        <fullName evidence="3">DUF1490 domain-containing protein</fullName>
    </recommendedName>
</protein>
<dbReference type="EMBL" id="AFZE01000023">
    <property type="protein sequence ID" value="EHL14729.1"/>
    <property type="molecule type" value="Genomic_DNA"/>
</dbReference>